<reference evidence="2" key="2">
    <citation type="journal article" date="2015" name="Data Brief">
        <title>Shoot transcriptome of the giant reed, Arundo donax.</title>
        <authorList>
            <person name="Barrero R.A."/>
            <person name="Guerrero F.D."/>
            <person name="Moolhuijzen P."/>
            <person name="Goolsby J.A."/>
            <person name="Tidwell J."/>
            <person name="Bellgard S.E."/>
            <person name="Bellgard M.I."/>
        </authorList>
    </citation>
    <scope>NUCLEOTIDE SEQUENCE</scope>
    <source>
        <tissue evidence="2">Shoot tissue taken approximately 20 cm above the soil surface</tissue>
    </source>
</reference>
<proteinExistence type="predicted"/>
<dbReference type="EMBL" id="GBRH01194902">
    <property type="protein sequence ID" value="JAE02994.1"/>
    <property type="molecule type" value="Transcribed_RNA"/>
</dbReference>
<organism evidence="2">
    <name type="scientific">Arundo donax</name>
    <name type="common">Giant reed</name>
    <name type="synonym">Donax arundinaceus</name>
    <dbReference type="NCBI Taxonomy" id="35708"/>
    <lineage>
        <taxon>Eukaryota</taxon>
        <taxon>Viridiplantae</taxon>
        <taxon>Streptophyta</taxon>
        <taxon>Embryophyta</taxon>
        <taxon>Tracheophyta</taxon>
        <taxon>Spermatophyta</taxon>
        <taxon>Magnoliopsida</taxon>
        <taxon>Liliopsida</taxon>
        <taxon>Poales</taxon>
        <taxon>Poaceae</taxon>
        <taxon>PACMAD clade</taxon>
        <taxon>Arundinoideae</taxon>
        <taxon>Arundineae</taxon>
        <taxon>Arundo</taxon>
    </lineage>
</organism>
<protein>
    <submittedName>
        <fullName evidence="2">Uncharacterized protein</fullName>
    </submittedName>
</protein>
<reference evidence="2" key="1">
    <citation type="submission" date="2014-09" db="EMBL/GenBank/DDBJ databases">
        <authorList>
            <person name="Magalhaes I.L.F."/>
            <person name="Oliveira U."/>
            <person name="Santos F.R."/>
            <person name="Vidigal T.H.D.A."/>
            <person name="Brescovit A.D."/>
            <person name="Santos A.J."/>
        </authorList>
    </citation>
    <scope>NUCLEOTIDE SEQUENCE</scope>
    <source>
        <tissue evidence="2">Shoot tissue taken approximately 20 cm above the soil surface</tissue>
    </source>
</reference>
<sequence length="59" mass="6528">METSSRERDVKLSASVVKVLPPSAYTSNHGEKKSVSSYGTENRSFSSSICQRNVPTIFF</sequence>
<dbReference type="AlphaFoldDB" id="A0A0A9EVH5"/>
<evidence type="ECO:0000256" key="1">
    <source>
        <dbReference type="SAM" id="MobiDB-lite"/>
    </source>
</evidence>
<evidence type="ECO:0000313" key="2">
    <source>
        <dbReference type="EMBL" id="JAE02994.1"/>
    </source>
</evidence>
<feature type="region of interest" description="Disordered" evidence="1">
    <location>
        <begin position="23"/>
        <end position="42"/>
    </location>
</feature>
<accession>A0A0A9EVH5</accession>
<name>A0A0A9EVH5_ARUDO</name>